<dbReference type="Gene3D" id="1.10.1760.20">
    <property type="match status" value="1"/>
</dbReference>
<evidence type="ECO:0000313" key="2">
    <source>
        <dbReference type="EMBL" id="HGN36281.1"/>
    </source>
</evidence>
<reference evidence="2" key="1">
    <citation type="journal article" date="2020" name="mSystems">
        <title>Genome- and Community-Level Interaction Insights into Carbon Utilization and Element Cycling Functions of Hydrothermarchaeota in Hydrothermal Sediment.</title>
        <authorList>
            <person name="Zhou Z."/>
            <person name="Liu Y."/>
            <person name="Xu W."/>
            <person name="Pan J."/>
            <person name="Luo Z.H."/>
            <person name="Li M."/>
        </authorList>
    </citation>
    <scope>NUCLEOTIDE SEQUENCE [LARGE SCALE GENOMIC DNA]</scope>
    <source>
        <strain evidence="2">SpSt-618</strain>
        <strain evidence="3">SpSt-657</strain>
    </source>
</reference>
<sequence>MKVYGILRAIVFTVVTFIATVLLVIETPATGGYFNLGEASIYVIASMAPPLTTAIAAGLGPALADLVLGYWYFAPATFVIKFCEGYIVSSLMKRLGKRRVESVMRILTVIVGVLLSTVILATMVGGGGGEVTGATFSWTETSILGLRIAVPSFAILLPSYAWLAISALVVVLSVAIAFVRKPYVLAMSVGGMVMVLGYFLYEFFISNPLILGRDPVGAVFEVPVNIGQFTAGILLSIPVVQFIERAAKG</sequence>
<feature type="transmembrane region" description="Helical" evidence="1">
    <location>
        <begin position="148"/>
        <end position="176"/>
    </location>
</feature>
<evidence type="ECO:0008006" key="4">
    <source>
        <dbReference type="Google" id="ProtNLM"/>
    </source>
</evidence>
<dbReference type="EMBL" id="DTBZ01000059">
    <property type="protein sequence ID" value="HGQ17846.1"/>
    <property type="molecule type" value="Genomic_DNA"/>
</dbReference>
<keyword evidence="1" id="KW-1133">Transmembrane helix</keyword>
<comment type="caution">
    <text evidence="2">The sequence shown here is derived from an EMBL/GenBank/DDBJ whole genome shotgun (WGS) entry which is preliminary data.</text>
</comment>
<evidence type="ECO:0000313" key="3">
    <source>
        <dbReference type="EMBL" id="HGQ17846.1"/>
    </source>
</evidence>
<protein>
    <recommendedName>
        <fullName evidence="4">ECF transporter S component</fullName>
    </recommendedName>
</protein>
<dbReference type="InterPro" id="IPR009825">
    <property type="entry name" value="ECF_substrate-spec-like"/>
</dbReference>
<feature type="transmembrane region" description="Helical" evidence="1">
    <location>
        <begin position="6"/>
        <end position="27"/>
    </location>
</feature>
<dbReference type="GO" id="GO:0016020">
    <property type="term" value="C:membrane"/>
    <property type="evidence" value="ECO:0007669"/>
    <property type="project" value="InterPro"/>
</dbReference>
<gene>
    <name evidence="2" type="ORF">ENT87_01835</name>
    <name evidence="3" type="ORF">ENU30_02530</name>
</gene>
<accession>A0A7J3I6R2</accession>
<dbReference type="Pfam" id="PF07155">
    <property type="entry name" value="ECF-ribofla_trS"/>
    <property type="match status" value="1"/>
</dbReference>
<feature type="transmembrane region" description="Helical" evidence="1">
    <location>
        <begin position="103"/>
        <end position="128"/>
    </location>
</feature>
<dbReference type="EMBL" id="DTAI01000059">
    <property type="protein sequence ID" value="HGN36281.1"/>
    <property type="molecule type" value="Genomic_DNA"/>
</dbReference>
<feature type="transmembrane region" description="Helical" evidence="1">
    <location>
        <begin position="224"/>
        <end position="243"/>
    </location>
</feature>
<dbReference type="AlphaFoldDB" id="A0A7J3I6R2"/>
<keyword evidence="1" id="KW-0472">Membrane</keyword>
<name>A0A7J3I6R2_9CREN</name>
<keyword evidence="1" id="KW-0812">Transmembrane</keyword>
<proteinExistence type="predicted"/>
<feature type="transmembrane region" description="Helical" evidence="1">
    <location>
        <begin position="183"/>
        <end position="204"/>
    </location>
</feature>
<feature type="transmembrane region" description="Helical" evidence="1">
    <location>
        <begin position="70"/>
        <end position="91"/>
    </location>
</feature>
<evidence type="ECO:0000256" key="1">
    <source>
        <dbReference type="SAM" id="Phobius"/>
    </source>
</evidence>
<feature type="transmembrane region" description="Helical" evidence="1">
    <location>
        <begin position="39"/>
        <end position="64"/>
    </location>
</feature>
<organism evidence="2">
    <name type="scientific">Ignisphaera aggregans</name>
    <dbReference type="NCBI Taxonomy" id="334771"/>
    <lineage>
        <taxon>Archaea</taxon>
        <taxon>Thermoproteota</taxon>
        <taxon>Thermoprotei</taxon>
        <taxon>Desulfurococcales</taxon>
        <taxon>Desulfurococcaceae</taxon>
        <taxon>Ignisphaera</taxon>
    </lineage>
</organism>